<dbReference type="PROSITE" id="PS00681">
    <property type="entry name" value="CHAPERONINS_CPN10"/>
    <property type="match status" value="1"/>
</dbReference>
<sequence length="94" mass="10069">MLKPLEDRVVLRVKQEEEKSIGGIVLASAAQEKPQTAEVVAVGPGKTTHQGTLIAPTVKPGDTVIFEKFAGTVVKTDGEDFLIIRESDLLAIVE</sequence>
<dbReference type="RefSeq" id="WP_054639466.1">
    <property type="nucleotide sequence ID" value="NZ_BBAL01000006.1"/>
</dbReference>
<dbReference type="GO" id="GO:0044183">
    <property type="term" value="F:protein folding chaperone"/>
    <property type="evidence" value="ECO:0007669"/>
    <property type="project" value="InterPro"/>
</dbReference>
<dbReference type="GO" id="GO:0051087">
    <property type="term" value="F:protein-folding chaperone binding"/>
    <property type="evidence" value="ECO:0007669"/>
    <property type="project" value="TreeGrafter"/>
</dbReference>
<comment type="similarity">
    <text evidence="1 3 4">Belongs to the GroES chaperonin family.</text>
</comment>
<evidence type="ECO:0000256" key="2">
    <source>
        <dbReference type="ARBA" id="ARBA00023186"/>
    </source>
</evidence>
<evidence type="ECO:0000256" key="1">
    <source>
        <dbReference type="ARBA" id="ARBA00006975"/>
    </source>
</evidence>
<evidence type="ECO:0000256" key="3">
    <source>
        <dbReference type="HAMAP-Rule" id="MF_00580"/>
    </source>
</evidence>
<evidence type="ECO:0000256" key="4">
    <source>
        <dbReference type="RuleBase" id="RU000535"/>
    </source>
</evidence>
<dbReference type="Pfam" id="PF00166">
    <property type="entry name" value="Cpn10"/>
    <property type="match status" value="1"/>
</dbReference>
<dbReference type="GO" id="GO:0005524">
    <property type="term" value="F:ATP binding"/>
    <property type="evidence" value="ECO:0007669"/>
    <property type="project" value="InterPro"/>
</dbReference>
<dbReference type="InterPro" id="IPR020818">
    <property type="entry name" value="Chaperonin_GroES"/>
</dbReference>
<evidence type="ECO:0000313" key="5">
    <source>
        <dbReference type="EMBL" id="PCR99754.1"/>
    </source>
</evidence>
<dbReference type="Proteomes" id="UP000218181">
    <property type="component" value="Unassembled WGS sequence"/>
</dbReference>
<gene>
    <name evidence="3" type="primary">groES</name>
    <name evidence="3" type="synonym">groS</name>
    <name evidence="5" type="ORF">RT41_GL001560</name>
</gene>
<organism evidence="5 6">
    <name type="scientific">Lactococcus fujiensis JCM 16395</name>
    <dbReference type="NCBI Taxonomy" id="1291764"/>
    <lineage>
        <taxon>Bacteria</taxon>
        <taxon>Bacillati</taxon>
        <taxon>Bacillota</taxon>
        <taxon>Bacilli</taxon>
        <taxon>Lactobacillales</taxon>
        <taxon>Streptococcaceae</taxon>
        <taxon>Lactococcus</taxon>
    </lineage>
</organism>
<proteinExistence type="inferred from homology"/>
<comment type="caution">
    <text evidence="5">The sequence shown here is derived from an EMBL/GenBank/DDBJ whole genome shotgun (WGS) entry which is preliminary data.</text>
</comment>
<dbReference type="InterPro" id="IPR011032">
    <property type="entry name" value="GroES-like_sf"/>
</dbReference>
<accession>A0A2A5RKN5</accession>
<dbReference type="GO" id="GO:0051082">
    <property type="term" value="F:unfolded protein binding"/>
    <property type="evidence" value="ECO:0007669"/>
    <property type="project" value="TreeGrafter"/>
</dbReference>
<evidence type="ECO:0000313" key="6">
    <source>
        <dbReference type="Proteomes" id="UP000218181"/>
    </source>
</evidence>
<keyword evidence="6" id="KW-1185">Reference proteome</keyword>
<dbReference type="HAMAP" id="MF_00580">
    <property type="entry name" value="CH10"/>
    <property type="match status" value="1"/>
</dbReference>
<dbReference type="AlphaFoldDB" id="A0A2A5RKN5"/>
<reference evidence="5 6" key="1">
    <citation type="submission" date="2014-12" db="EMBL/GenBank/DDBJ databases">
        <title>Draft genome sequences of 10 type strains of Lactococcus.</title>
        <authorList>
            <person name="Sun Z."/>
            <person name="Zhong Z."/>
            <person name="Liu W."/>
            <person name="Zhang W."/>
            <person name="Zhang H."/>
        </authorList>
    </citation>
    <scope>NUCLEOTIDE SEQUENCE [LARGE SCALE GENOMIC DNA]</scope>
    <source>
        <strain evidence="5 6">JCM 16395</strain>
    </source>
</reference>
<dbReference type="SMART" id="SM00883">
    <property type="entry name" value="Cpn10"/>
    <property type="match status" value="1"/>
</dbReference>
<comment type="subcellular location">
    <subcellularLocation>
        <location evidence="3">Cytoplasm</location>
    </subcellularLocation>
</comment>
<dbReference type="CDD" id="cd00320">
    <property type="entry name" value="cpn10"/>
    <property type="match status" value="1"/>
</dbReference>
<dbReference type="PRINTS" id="PR00297">
    <property type="entry name" value="CHAPERONIN10"/>
</dbReference>
<name>A0A2A5RKN5_9LACT</name>
<dbReference type="InterPro" id="IPR037124">
    <property type="entry name" value="Chaperonin_GroES_sf"/>
</dbReference>
<dbReference type="SUPFAM" id="SSF50129">
    <property type="entry name" value="GroES-like"/>
    <property type="match status" value="1"/>
</dbReference>
<dbReference type="NCBIfam" id="NF001534">
    <property type="entry name" value="PRK00364.2-5"/>
    <property type="match status" value="1"/>
</dbReference>
<dbReference type="OrthoDB" id="9806791at2"/>
<dbReference type="Gene3D" id="2.30.33.40">
    <property type="entry name" value="GroES chaperonin"/>
    <property type="match status" value="1"/>
</dbReference>
<protein>
    <recommendedName>
        <fullName evidence="3">Co-chaperonin GroES</fullName>
    </recommendedName>
    <alternativeName>
        <fullName evidence="3">10 kDa chaperonin</fullName>
    </alternativeName>
    <alternativeName>
        <fullName evidence="3">Chaperonin-10</fullName>
        <shortName evidence="3">Cpn10</shortName>
    </alternativeName>
</protein>
<dbReference type="EMBL" id="JXJU01000006">
    <property type="protein sequence ID" value="PCR99754.1"/>
    <property type="molecule type" value="Genomic_DNA"/>
</dbReference>
<keyword evidence="2 3" id="KW-0143">Chaperone</keyword>
<dbReference type="GO" id="GO:0005737">
    <property type="term" value="C:cytoplasm"/>
    <property type="evidence" value="ECO:0007669"/>
    <property type="project" value="UniProtKB-SubCell"/>
</dbReference>
<dbReference type="NCBIfam" id="NF001533">
    <property type="entry name" value="PRK00364.2-4"/>
    <property type="match status" value="1"/>
</dbReference>
<dbReference type="NCBIfam" id="NF001531">
    <property type="entry name" value="PRK00364.2-2"/>
    <property type="match status" value="1"/>
</dbReference>
<dbReference type="PANTHER" id="PTHR10772:SF58">
    <property type="entry name" value="CO-CHAPERONIN GROES"/>
    <property type="match status" value="1"/>
</dbReference>
<dbReference type="GO" id="GO:0046872">
    <property type="term" value="F:metal ion binding"/>
    <property type="evidence" value="ECO:0007669"/>
    <property type="project" value="TreeGrafter"/>
</dbReference>
<dbReference type="InterPro" id="IPR018369">
    <property type="entry name" value="Chaprnonin_Cpn10_CS"/>
</dbReference>
<keyword evidence="3" id="KW-0963">Cytoplasm</keyword>
<dbReference type="STRING" id="1291764.GCA_001311235_01750"/>
<dbReference type="PANTHER" id="PTHR10772">
    <property type="entry name" value="10 KDA HEAT SHOCK PROTEIN"/>
    <property type="match status" value="1"/>
</dbReference>
<comment type="subunit">
    <text evidence="3">Heptamer of 7 subunits arranged in a ring. Interacts with the chaperonin GroEL.</text>
</comment>
<comment type="function">
    <text evidence="3 4">Together with the chaperonin GroEL, plays an essential role in assisting protein folding. The GroEL-GroES system forms a nano-cage that allows encapsulation of the non-native substrate proteins and provides a physical environment optimized to promote and accelerate protein folding. GroES binds to the apical surface of the GroEL ring, thereby capping the opening of the GroEL channel.</text>
</comment>
<dbReference type="FunFam" id="2.30.33.40:FF:000001">
    <property type="entry name" value="10 kDa chaperonin"/>
    <property type="match status" value="1"/>
</dbReference>